<dbReference type="InterPro" id="IPR011042">
    <property type="entry name" value="6-blade_b-propeller_TolB-like"/>
</dbReference>
<dbReference type="PaxDb" id="243230-DR_1257"/>
<accession>Q9RUX3</accession>
<protein>
    <submittedName>
        <fullName evidence="2">L-sorbosone dehydrogenase</fullName>
    </submittedName>
</protein>
<dbReference type="Proteomes" id="UP000002524">
    <property type="component" value="Chromosome 1"/>
</dbReference>
<evidence type="ECO:0000313" key="3">
    <source>
        <dbReference type="Proteomes" id="UP000002524"/>
    </source>
</evidence>
<dbReference type="HOGENOM" id="CLU_024435_0_0_0"/>
<dbReference type="PIR" id="F75417">
    <property type="entry name" value="F75417"/>
</dbReference>
<dbReference type="EMBL" id="AE000513">
    <property type="protein sequence ID" value="AAF10829.1"/>
    <property type="molecule type" value="Genomic_DNA"/>
</dbReference>
<dbReference type="InParanoid" id="Q9RUX3"/>
<sequence>MVGSSRGVKLALSAPGPASHPAVLGWGMMKRIGAAGLTALATVLGLLGAAQAQGGPVPQLRPPAGFKVSLYSSGFKQPRFMALSPSGDLFVSDPQAGTVVVVLDRNHDGAADRQVVYASGLNRPHGLAFHGGYLYVANTDGVVRFPYKAGDQKASGPAEKLLSLPGGGHWTRTVVFGPDGKMYVSAGSSCNVCEESDKRRAAVWVYDADGKNGKPYATGLRNAVGLEWFGGTLYATNNGRDELGDDLPPEGFYQLRSGAFFGWPYCYTVKAGQPQVWDRDFGKKNAATCRAATPAFALTTAHSAPLGMAFYTGKTFPASYRGQLFVGLHGSWNRSQKSGYKVISVDPKTGRVSDFLTGFLSGQDVLGRPVDLQVMPDGALLLTDDSAGRLWRIQYVGR</sequence>
<dbReference type="Gene3D" id="2.120.10.30">
    <property type="entry name" value="TolB, C-terminal domain"/>
    <property type="match status" value="1"/>
</dbReference>
<dbReference type="STRING" id="243230.DR_1257"/>
<dbReference type="Pfam" id="PF22807">
    <property type="entry name" value="TrAA12"/>
    <property type="match status" value="1"/>
</dbReference>
<dbReference type="KEGG" id="dra:DR_1257"/>
<dbReference type="InterPro" id="IPR011041">
    <property type="entry name" value="Quinoprot_gluc/sorb_DH_b-prop"/>
</dbReference>
<dbReference type="SUPFAM" id="SSF50952">
    <property type="entry name" value="Soluble quinoprotein glucose dehydrogenase"/>
    <property type="match status" value="1"/>
</dbReference>
<dbReference type="PATRIC" id="fig|243230.17.peg.1452"/>
<dbReference type="InterPro" id="IPR054539">
    <property type="entry name" value="Beta-prop_PDH"/>
</dbReference>
<keyword evidence="3" id="KW-1185">Reference proteome</keyword>
<dbReference type="eggNOG" id="COG2133">
    <property type="taxonomic scope" value="Bacteria"/>
</dbReference>
<dbReference type="OrthoDB" id="9770043at2"/>
<dbReference type="AlphaFoldDB" id="Q9RUX3"/>
<organism evidence="2 3">
    <name type="scientific">Deinococcus radiodurans (strain ATCC 13939 / DSM 20539 / JCM 16871 / CCUG 27074 / LMG 4051 / NBRC 15346 / NCIMB 9279 / VKM B-1422 / R1)</name>
    <dbReference type="NCBI Taxonomy" id="243230"/>
    <lineage>
        <taxon>Bacteria</taxon>
        <taxon>Thermotogati</taxon>
        <taxon>Deinococcota</taxon>
        <taxon>Deinococci</taxon>
        <taxon>Deinococcales</taxon>
        <taxon>Deinococcaceae</taxon>
        <taxon>Deinococcus</taxon>
    </lineage>
</organism>
<gene>
    <name evidence="2" type="ordered locus">DR_1257</name>
</gene>
<evidence type="ECO:0000313" key="2">
    <source>
        <dbReference type="EMBL" id="AAF10829.1"/>
    </source>
</evidence>
<name>Q9RUX3_DEIRA</name>
<dbReference type="PANTHER" id="PTHR33546:SF1">
    <property type="entry name" value="LARGE, MULTIFUNCTIONAL SECRETED PROTEIN"/>
    <property type="match status" value="1"/>
</dbReference>
<feature type="domain" description="Pyrroloquinoline quinone-dependent pyranose dehydrogenase beta-propeller" evidence="1">
    <location>
        <begin position="64"/>
        <end position="393"/>
    </location>
</feature>
<reference evidence="2 3" key="1">
    <citation type="journal article" date="1999" name="Science">
        <title>Genome sequence of the radioresistant bacterium Deinococcus radiodurans R1.</title>
        <authorList>
            <person name="White O."/>
            <person name="Eisen J.A."/>
            <person name="Heidelberg J.F."/>
            <person name="Hickey E.K."/>
            <person name="Peterson J.D."/>
            <person name="Dodson R.J."/>
            <person name="Haft D.H."/>
            <person name="Gwinn M.L."/>
            <person name="Nelson W.C."/>
            <person name="Richardson D.L."/>
            <person name="Moffat K.S."/>
            <person name="Qin H."/>
            <person name="Jiang L."/>
            <person name="Pamphile W."/>
            <person name="Crosby M."/>
            <person name="Shen M."/>
            <person name="Vamathevan J.J."/>
            <person name="Lam P."/>
            <person name="McDonald L."/>
            <person name="Utterback T."/>
            <person name="Zalewski C."/>
            <person name="Makarova K.S."/>
            <person name="Aravind L."/>
            <person name="Daly M.J."/>
            <person name="Minton K.W."/>
            <person name="Fleischmann R.D."/>
            <person name="Ketchum K.A."/>
            <person name="Nelson K.E."/>
            <person name="Salzberg S."/>
            <person name="Smith H.O."/>
            <person name="Venter J.C."/>
            <person name="Fraser C.M."/>
        </authorList>
    </citation>
    <scope>NUCLEOTIDE SEQUENCE [LARGE SCALE GENOMIC DNA]</scope>
    <source>
        <strain evidence="3">ATCC 13939 / DSM 20539 / JCM 16871 / LMG 4051 / NBRC 15346 / NCIMB 9279 / R1 / VKM B-1422</strain>
    </source>
</reference>
<dbReference type="PANTHER" id="PTHR33546">
    <property type="entry name" value="LARGE, MULTIFUNCTIONAL SECRETED PROTEIN-RELATED"/>
    <property type="match status" value="1"/>
</dbReference>
<proteinExistence type="predicted"/>
<dbReference type="EnsemblBacteria" id="AAF10829">
    <property type="protein sequence ID" value="AAF10829"/>
    <property type="gene ID" value="DR_1257"/>
</dbReference>
<evidence type="ECO:0000259" key="1">
    <source>
        <dbReference type="Pfam" id="PF22807"/>
    </source>
</evidence>